<dbReference type="GO" id="GO:0051607">
    <property type="term" value="P:defense response to virus"/>
    <property type="evidence" value="ECO:0007669"/>
    <property type="project" value="TreeGrafter"/>
</dbReference>
<keyword evidence="6" id="KW-1185">Reference proteome</keyword>
<dbReference type="SUPFAM" id="SSF48452">
    <property type="entry name" value="TPR-like"/>
    <property type="match status" value="1"/>
</dbReference>
<feature type="repeat" description="TPR" evidence="4">
    <location>
        <begin position="193"/>
        <end position="226"/>
    </location>
</feature>
<comment type="similarity">
    <text evidence="3">Belongs to the IFIT family.</text>
</comment>
<dbReference type="PANTHER" id="PTHR10271">
    <property type="entry name" value="INTERFERON-INDUCED PROTEIN WITH TETRATRICOPEPTIDE REPEATS"/>
    <property type="match status" value="1"/>
</dbReference>
<dbReference type="FunFam" id="1.25.40.10:FF:000032">
    <property type="entry name" value="Interferon-induced protein with tetratricopeptide repeats 5"/>
    <property type="match status" value="1"/>
</dbReference>
<dbReference type="STRING" id="137246.A0A401S6F1"/>
<evidence type="ECO:0000256" key="4">
    <source>
        <dbReference type="PROSITE-ProRule" id="PRU00339"/>
    </source>
</evidence>
<name>A0A401S6F1_CHIPU</name>
<evidence type="ECO:0008006" key="7">
    <source>
        <dbReference type="Google" id="ProtNLM"/>
    </source>
</evidence>
<evidence type="ECO:0000313" key="6">
    <source>
        <dbReference type="Proteomes" id="UP000287033"/>
    </source>
</evidence>
<keyword evidence="2 4" id="KW-0802">TPR repeat</keyword>
<evidence type="ECO:0000256" key="3">
    <source>
        <dbReference type="ARBA" id="ARBA00038336"/>
    </source>
</evidence>
<proteinExistence type="inferred from homology"/>
<dbReference type="SMART" id="SM00028">
    <property type="entry name" value="TPR"/>
    <property type="match status" value="2"/>
</dbReference>
<evidence type="ECO:0000256" key="1">
    <source>
        <dbReference type="ARBA" id="ARBA00022737"/>
    </source>
</evidence>
<gene>
    <name evidence="5" type="ORF">chiPu_0004385</name>
</gene>
<dbReference type="InterPro" id="IPR019734">
    <property type="entry name" value="TPR_rpt"/>
</dbReference>
<dbReference type="InterPro" id="IPR011990">
    <property type="entry name" value="TPR-like_helical_dom_sf"/>
</dbReference>
<reference evidence="5 6" key="1">
    <citation type="journal article" date="2018" name="Nat. Ecol. Evol.">
        <title>Shark genomes provide insights into elasmobranch evolution and the origin of vertebrates.</title>
        <authorList>
            <person name="Hara Y"/>
            <person name="Yamaguchi K"/>
            <person name="Onimaru K"/>
            <person name="Kadota M"/>
            <person name="Koyanagi M"/>
            <person name="Keeley SD"/>
            <person name="Tatsumi K"/>
            <person name="Tanaka K"/>
            <person name="Motone F"/>
            <person name="Kageyama Y"/>
            <person name="Nozu R"/>
            <person name="Adachi N"/>
            <person name="Nishimura O"/>
            <person name="Nakagawa R"/>
            <person name="Tanegashima C"/>
            <person name="Kiyatake I"/>
            <person name="Matsumoto R"/>
            <person name="Murakumo K"/>
            <person name="Nishida K"/>
            <person name="Terakita A"/>
            <person name="Kuratani S"/>
            <person name="Sato K"/>
            <person name="Hyodo S Kuraku.S."/>
        </authorList>
    </citation>
    <scope>NUCLEOTIDE SEQUENCE [LARGE SCALE GENOMIC DNA]</scope>
</reference>
<dbReference type="PANTHER" id="PTHR10271:SF0">
    <property type="entry name" value="INTERFERON-INDUCED PROTEIN WITH TETRATRICOPEPTIDE REPEATS 5"/>
    <property type="match status" value="1"/>
</dbReference>
<keyword evidence="1" id="KW-0677">Repeat</keyword>
<feature type="non-terminal residue" evidence="5">
    <location>
        <position position="1"/>
    </location>
</feature>
<dbReference type="EMBL" id="BEZZ01000106">
    <property type="protein sequence ID" value="GCC25971.1"/>
    <property type="molecule type" value="Genomic_DNA"/>
</dbReference>
<dbReference type="Gene3D" id="1.25.40.10">
    <property type="entry name" value="Tetratricopeptide repeat domain"/>
    <property type="match status" value="1"/>
</dbReference>
<dbReference type="OrthoDB" id="10043504at2759"/>
<evidence type="ECO:0000313" key="5">
    <source>
        <dbReference type="EMBL" id="GCC25971.1"/>
    </source>
</evidence>
<dbReference type="AlphaFoldDB" id="A0A401S6F1"/>
<evidence type="ECO:0000256" key="2">
    <source>
        <dbReference type="ARBA" id="ARBA00022803"/>
    </source>
</evidence>
<comment type="caution">
    <text evidence="5">The sequence shown here is derived from an EMBL/GenBank/DDBJ whole genome shotgun (WGS) entry which is preliminary data.</text>
</comment>
<dbReference type="Proteomes" id="UP000287033">
    <property type="component" value="Unassembled WGS sequence"/>
</dbReference>
<protein>
    <recommendedName>
        <fullName evidence="7">Interferon-induced protein with tetratricopeptide repeats 5</fullName>
    </recommendedName>
</protein>
<dbReference type="PROSITE" id="PS50005">
    <property type="entry name" value="TPR"/>
    <property type="match status" value="1"/>
</dbReference>
<dbReference type="GO" id="GO:0005829">
    <property type="term" value="C:cytosol"/>
    <property type="evidence" value="ECO:0007669"/>
    <property type="project" value="TreeGrafter"/>
</dbReference>
<organism evidence="5 6">
    <name type="scientific">Chiloscyllium punctatum</name>
    <name type="common">Brownbanded bambooshark</name>
    <name type="synonym">Hemiscyllium punctatum</name>
    <dbReference type="NCBI Taxonomy" id="137246"/>
    <lineage>
        <taxon>Eukaryota</taxon>
        <taxon>Metazoa</taxon>
        <taxon>Chordata</taxon>
        <taxon>Craniata</taxon>
        <taxon>Vertebrata</taxon>
        <taxon>Chondrichthyes</taxon>
        <taxon>Elasmobranchii</taxon>
        <taxon>Galeomorphii</taxon>
        <taxon>Galeoidea</taxon>
        <taxon>Orectolobiformes</taxon>
        <taxon>Hemiscylliidae</taxon>
        <taxon>Chiloscyllium</taxon>
    </lineage>
</organism>
<sequence>DVLLNSPDDPYLIQYAAKALRMEGSVEQSLEMLKKALMLRPNSGLLHHQIGLCYKEKLFTLKKTPYKYNAYEERKKLIELCKYHFQTAYDQKPSLVTAILDLAELFAECKDYSKADEIYENQLRNKDCNRINRQLIHWKYGLHQLKRNRFLHTAIYHFKECLKLKVKGKVDIHCQAKLKEIAEERLNEYSRDSVAFGILGLLHQLDGKKSKAIKFFQRALECDCDNEEFQSALSELKESA</sequence>
<accession>A0A401S6F1</accession>